<dbReference type="Pfam" id="PF00520">
    <property type="entry name" value="Ion_trans"/>
    <property type="match status" value="1"/>
</dbReference>
<feature type="transmembrane region" description="Helical" evidence="8">
    <location>
        <begin position="298"/>
        <end position="319"/>
    </location>
</feature>
<feature type="compositionally biased region" description="Low complexity" evidence="7">
    <location>
        <begin position="2053"/>
        <end position="2064"/>
    </location>
</feature>
<reference evidence="10" key="2">
    <citation type="journal article" date="2023" name="Microbiol Resour">
        <title>Decontamination and Annotation of the Draft Genome Sequence of the Oomycete Lagenidium giganteum ARSEF 373.</title>
        <authorList>
            <person name="Morgan W.R."/>
            <person name="Tartar A."/>
        </authorList>
    </citation>
    <scope>NUCLEOTIDE SEQUENCE</scope>
    <source>
        <strain evidence="10">ARSEF 373</strain>
    </source>
</reference>
<keyword evidence="11" id="KW-1185">Reference proteome</keyword>
<comment type="caution">
    <text evidence="10">The sequence shown here is derived from an EMBL/GenBank/DDBJ whole genome shotgun (WGS) entry which is preliminary data.</text>
</comment>
<feature type="transmembrane region" description="Helical" evidence="8">
    <location>
        <begin position="1284"/>
        <end position="1304"/>
    </location>
</feature>
<gene>
    <name evidence="10" type="ORF">N0F65_003756</name>
</gene>
<feature type="domain" description="Cyclic nucleotide-binding" evidence="9">
    <location>
        <begin position="1074"/>
        <end position="1150"/>
    </location>
</feature>
<dbReference type="InterPro" id="IPR000595">
    <property type="entry name" value="cNMP-bd_dom"/>
</dbReference>
<dbReference type="InterPro" id="IPR013099">
    <property type="entry name" value="K_chnl_dom"/>
</dbReference>
<dbReference type="Gene3D" id="1.10.287.70">
    <property type="match status" value="4"/>
</dbReference>
<keyword evidence="5" id="KW-0406">Ion transport</keyword>
<feature type="region of interest" description="Disordered" evidence="7">
    <location>
        <begin position="1"/>
        <end position="63"/>
    </location>
</feature>
<feature type="transmembrane region" description="Helical" evidence="8">
    <location>
        <begin position="2153"/>
        <end position="2176"/>
    </location>
</feature>
<dbReference type="EMBL" id="DAKRPA010000303">
    <property type="protein sequence ID" value="DAZ93616.1"/>
    <property type="molecule type" value="Genomic_DNA"/>
</dbReference>
<dbReference type="PANTHER" id="PTHR10217">
    <property type="entry name" value="VOLTAGE AND LIGAND GATED POTASSIUM CHANNEL"/>
    <property type="match status" value="1"/>
</dbReference>
<evidence type="ECO:0000256" key="1">
    <source>
        <dbReference type="ARBA" id="ARBA00004141"/>
    </source>
</evidence>
<evidence type="ECO:0000313" key="11">
    <source>
        <dbReference type="Proteomes" id="UP001146120"/>
    </source>
</evidence>
<dbReference type="InterPro" id="IPR014710">
    <property type="entry name" value="RmlC-like_jellyroll"/>
</dbReference>
<feature type="transmembrane region" description="Helical" evidence="8">
    <location>
        <begin position="134"/>
        <end position="152"/>
    </location>
</feature>
<dbReference type="SMART" id="SM00100">
    <property type="entry name" value="cNMP"/>
    <property type="match status" value="3"/>
</dbReference>
<dbReference type="GO" id="GO:0042391">
    <property type="term" value="P:regulation of membrane potential"/>
    <property type="evidence" value="ECO:0007669"/>
    <property type="project" value="TreeGrafter"/>
</dbReference>
<protein>
    <recommendedName>
        <fullName evidence="9">Cyclic nucleotide-binding domain-containing protein</fullName>
    </recommendedName>
</protein>
<evidence type="ECO:0000256" key="4">
    <source>
        <dbReference type="ARBA" id="ARBA00022989"/>
    </source>
</evidence>
<dbReference type="InterPro" id="IPR018490">
    <property type="entry name" value="cNMP-bd_dom_sf"/>
</dbReference>
<feature type="transmembrane region" description="Helical" evidence="8">
    <location>
        <begin position="838"/>
        <end position="860"/>
    </location>
</feature>
<keyword evidence="6 8" id="KW-0472">Membrane</keyword>
<evidence type="ECO:0000256" key="5">
    <source>
        <dbReference type="ARBA" id="ARBA00023065"/>
    </source>
</evidence>
<feature type="transmembrane region" description="Helical" evidence="8">
    <location>
        <begin position="2279"/>
        <end position="2301"/>
    </location>
</feature>
<feature type="transmembrane region" description="Helical" evidence="8">
    <location>
        <begin position="1310"/>
        <end position="1331"/>
    </location>
</feature>
<evidence type="ECO:0000256" key="7">
    <source>
        <dbReference type="SAM" id="MobiDB-lite"/>
    </source>
</evidence>
<reference evidence="10" key="1">
    <citation type="submission" date="2022-11" db="EMBL/GenBank/DDBJ databases">
        <authorList>
            <person name="Morgan W.R."/>
            <person name="Tartar A."/>
        </authorList>
    </citation>
    <scope>NUCLEOTIDE SEQUENCE</scope>
    <source>
        <strain evidence="10">ARSEF 373</strain>
    </source>
</reference>
<sequence length="2638" mass="302629">MHHSLSISRGSSNDSKVFAKEVGEDHHRDKEDQNIVRQAAIGLAKPTTAGLRPKKPDLKPSSSSVRREALENVGLLGRLRAWLQAVQWDKVRLRCMLLGCLFESIYTMVTTPLRVGFLFDPWNTPIYRTMWTDALTAFMVGDIVAGVFRIWFFRRQLQTMYRDYILWWVPRVSTRISVASVKSLASLRNSLRSEGASIGLSAGFSTQSMRGDQIGQSFILQRHGKATKMSSWESVFVFVSTAPWELICLVDYNWLHLVGLARYAQAAFYFSSRFTEGVIKQYPEYSFIQHLSFSRTALSMYVAASGLYLCHVAAAGYMFCAHWECGLFSTKCDESWPPQSWVIRDYLDDGNLWRHYFRSLYWGAKTITTLGQGDLVPATMLETAYRIIIQFLGGLWATAALMTYEFYYFHEDINMEANVSTRLEQSMKFLAFRHAPTQLQTRVRTFFHHLEKSRNGVEESVVLADLPSHYRLLCSNHIKYRCLRRIAFFRRRDGAFLRTILNLMVQDFYIPNQQLVAFKQREQMLMVSIGEIRILDEKLAPCGRLTPGNVYCEHALYRESYSTQVLIADTFCEIWWLPADSFRRALRSHYSRMKRASIVLHKTVHNIRASRISIPRISSIVASTISADRDLAPQDASDHGGTALKKLVSRLVTDAADMLSRLPVWRLHNSRFQIRWRQLECTFLLFTLVEVPHHIAFQPSMAQYTLAFIWFRRLDFALCWLAEMFFLVDWYLRSHWFVRTTNGTFTPGSTTQLGFIGFIVQKSEIFRHYRENDAVALDVLANLPVSLLFDTMHMLSMVADRYPMIHLVRLLRLIRLRNLKATMKLVMVERSVRPATRLLMYMMVLAFGLGHIAACVFYFASELEASKSNFASSAAVTLGSINASVCLRDAAAFGNCTWTISDRSTFDIDAPYLRSFYWSMVILTNVGYGDIVPLTTLETVIAIIWIYFGTNINYFLSRVFCRVFAQWSVLSTLYHRRLEEINVVLTSLTDVPPVLKSTIRRYYETKWALNGCVAPETDVVNYLPQSLQREVSSALYSPLLKRCEPIAEFAEDTFFIDQVARRCRTEVFLQDMLITRTGHLATEFFIIQTGEVELVLPPVREQTVVADDASGSQRGSSRIASNGQRRSSITELANVLKLTRLWRQRPKRYLQIKPLPLAALKEGDWFGQESMCSRTERNVYQSHARVASCAQVVVLRRSDYFALEKTFPRQVVRLVEMFAHEAYEKSVLHNKLRHNFFDRDKMFKMLGVPTSLYGDPETRNNNRRERQHRVLDPDSFFIIWWTRMYELVLVYNFVVIIFRIAFLQNISKEAVSWFMAVDYAIDVFLLFDIYLKWTHFGFREHGEKVLNRQALRQRYTHRFLVIDVCSMLPLYFQSSFFVMSLERLPRLLRSGQLVDVLDNLHTKIQEQYLHGNTFVLHAFELSKFVLIFLASAHYCASLYYLLGVLQTGSPGSADNEPISWVTVDHLITEHPNEPLVHYMRSLYWCLSTFTLVCNGDIWSYNTLETVFAMLSAIGGWLFIGLVIEKINTLALVLRKDQYAQEERVEDFEQYAKRKRISGPLRQRAMESLELTTECWLELQLPKVFHDLPHAIRIQLYDELYGKLLRNIPELSPLSVAQLEALASVMYLEVYLHGDMIYESGCVGTRLYVMKDGRAEVFSPVTKMVFAPLDNGALFGDITFFLPTVRKSASIRAVRSCQVLQLDRPKWNTLWPAPVRRQLEAKLSMQARDKYLKMARSFMNITKNFHLKRSYSSKLPRPRTILKAELLHVVASAQTPTEAKNNLAKLINKGLNHGHSPLSSKHNSGVGIGMRSEPFSRRLSAGFSASFTRRSSDSNVMHLPDFPVGAANLRELLFRSLTRPPDVVSRRTSSEAVKVLADMDVRWRRHDFRVRVLRSVETKWQQIQEELIRWERPTRPRRASITFPIGGWDHPLVLAPEPSAPRRPRRLSMEVSRKPAVPVRRGSIDLLQHRPMMTAGIENESKTTDSRMSVIGDIRLSKDSEVVQSPPSPTLDLLPKPPEASFPSITRLRTMLLSSWKAVAPTTSSRRVVPQEKAGSSAATTGTSGDTTESKPTSAAPEPKKSSAISNANSTTAPDNAFQIWVEQPSPSHVFVEGSRFRRLWDLYMLASTCYCIIVMPFRIAFLSDVLDRPDYHNAALCWFVAEYILTDAVAAVDFYMRKNYFSFILNGEEVADIATIRAHYWRHGTYLTDFLALLPFELVLLVVGAACRQTSAWVTWQAVSLCRSTKILRGWALHSLRANAEHFFVYDVKVSWLRTNYFWGLWLCVDLAVATHWVACIFYGLSVLGPVHASSWLTVKGMLSFEGLEDREAVSVYAIGLKYLRTYHFGIGTITTVCYGDIVPRNVVENLANILVMLLSIAFYSINSGTFYTLLEIAYGKRAEYEERVSQVGHYMLLHHFPARLWKQMQVYFAMSWQESNGMKEEEMLRGVCNSVKRELALFVRAHLINHVQLFVGCDERFSRAVVTALQRKMFVRNDPIVQRGDLARTLYIIESGLVSIRMAKKRKSVYGVAVALAGERRRSMAADEDTNNNLENLVSHKGIKGPFEWFGHHSLLFGTPQAGTCVALSVCSIFVLTHESYEAILLEFPSYRSRNVREWGLMKRRAQPVGKAPKQALRKIN</sequence>
<dbReference type="InterPro" id="IPR018488">
    <property type="entry name" value="cNMP-bd_CS"/>
</dbReference>
<feature type="region of interest" description="Disordered" evidence="7">
    <location>
        <begin position="2042"/>
        <end position="2089"/>
    </location>
</feature>
<proteinExistence type="predicted"/>
<dbReference type="GO" id="GO:0005249">
    <property type="term" value="F:voltage-gated potassium channel activity"/>
    <property type="evidence" value="ECO:0007669"/>
    <property type="project" value="TreeGrafter"/>
</dbReference>
<feature type="region of interest" description="Disordered" evidence="7">
    <location>
        <begin position="1998"/>
        <end position="2017"/>
    </location>
</feature>
<dbReference type="InterPro" id="IPR050818">
    <property type="entry name" value="KCNH_animal-type"/>
</dbReference>
<feature type="domain" description="Cyclic nucleotide-binding" evidence="9">
    <location>
        <begin position="522"/>
        <end position="595"/>
    </location>
</feature>
<dbReference type="SUPFAM" id="SSF81324">
    <property type="entry name" value="Voltage-gated potassium channels"/>
    <property type="match status" value="4"/>
</dbReference>
<dbReference type="Proteomes" id="UP001146120">
    <property type="component" value="Unassembled WGS sequence"/>
</dbReference>
<evidence type="ECO:0000259" key="9">
    <source>
        <dbReference type="PROSITE" id="PS50042"/>
    </source>
</evidence>
<feature type="transmembrane region" description="Helical" evidence="8">
    <location>
        <begin position="387"/>
        <end position="407"/>
    </location>
</feature>
<keyword evidence="2" id="KW-0813">Transport</keyword>
<dbReference type="PROSITE" id="PS50042">
    <property type="entry name" value="CNMP_BINDING_3"/>
    <property type="match status" value="4"/>
</dbReference>
<dbReference type="Gene3D" id="2.60.120.10">
    <property type="entry name" value="Jelly Rolls"/>
    <property type="match status" value="4"/>
</dbReference>
<feature type="transmembrane region" description="Helical" evidence="8">
    <location>
        <begin position="926"/>
        <end position="948"/>
    </location>
</feature>
<feature type="domain" description="Cyclic nucleotide-binding" evidence="9">
    <location>
        <begin position="1609"/>
        <end position="1709"/>
    </location>
</feature>
<accession>A0AAV2YHK2</accession>
<feature type="transmembrane region" description="Helical" evidence="8">
    <location>
        <begin position="95"/>
        <end position="114"/>
    </location>
</feature>
<evidence type="ECO:0000256" key="6">
    <source>
        <dbReference type="ARBA" id="ARBA00023136"/>
    </source>
</evidence>
<dbReference type="PROSITE" id="PS00888">
    <property type="entry name" value="CNMP_BINDING_1"/>
    <property type="match status" value="1"/>
</dbReference>
<dbReference type="Pfam" id="PF07885">
    <property type="entry name" value="Ion_trans_2"/>
    <property type="match status" value="1"/>
</dbReference>
<dbReference type="CDD" id="cd00038">
    <property type="entry name" value="CAP_ED"/>
    <property type="match status" value="2"/>
</dbReference>
<keyword evidence="4 8" id="KW-1133">Transmembrane helix</keyword>
<feature type="compositionally biased region" description="Polar residues" evidence="7">
    <location>
        <begin position="1"/>
        <end position="15"/>
    </location>
</feature>
<dbReference type="Pfam" id="PF00027">
    <property type="entry name" value="cNMP_binding"/>
    <property type="match status" value="1"/>
</dbReference>
<evidence type="ECO:0000256" key="2">
    <source>
        <dbReference type="ARBA" id="ARBA00022448"/>
    </source>
</evidence>
<feature type="transmembrane region" description="Helical" evidence="8">
    <location>
        <begin position="2370"/>
        <end position="2391"/>
    </location>
</feature>
<feature type="transmembrane region" description="Helical" evidence="8">
    <location>
        <begin position="2122"/>
        <end position="2141"/>
    </location>
</feature>
<feature type="compositionally biased region" description="Basic and acidic residues" evidence="7">
    <location>
        <begin position="17"/>
        <end position="34"/>
    </location>
</feature>
<dbReference type="Gene3D" id="1.10.287.630">
    <property type="entry name" value="Helix hairpin bin"/>
    <property type="match status" value="2"/>
</dbReference>
<name>A0AAV2YHK2_9STRA</name>
<dbReference type="SUPFAM" id="SSF51206">
    <property type="entry name" value="cAMP-binding domain-like"/>
    <property type="match status" value="4"/>
</dbReference>
<dbReference type="GO" id="GO:0005886">
    <property type="term" value="C:plasma membrane"/>
    <property type="evidence" value="ECO:0007669"/>
    <property type="project" value="TreeGrafter"/>
</dbReference>
<evidence type="ECO:0000256" key="3">
    <source>
        <dbReference type="ARBA" id="ARBA00022692"/>
    </source>
</evidence>
<organism evidence="10 11">
    <name type="scientific">Lagenidium giganteum</name>
    <dbReference type="NCBI Taxonomy" id="4803"/>
    <lineage>
        <taxon>Eukaryota</taxon>
        <taxon>Sar</taxon>
        <taxon>Stramenopiles</taxon>
        <taxon>Oomycota</taxon>
        <taxon>Peronosporomycetes</taxon>
        <taxon>Pythiales</taxon>
        <taxon>Pythiaceae</taxon>
    </lineage>
</organism>
<keyword evidence="3 8" id="KW-0812">Transmembrane</keyword>
<dbReference type="PANTHER" id="PTHR10217:SF435">
    <property type="entry name" value="POTASSIUM VOLTAGE-GATED CHANNEL PROTEIN EAG"/>
    <property type="match status" value="1"/>
</dbReference>
<feature type="domain" description="Cyclic nucleotide-binding" evidence="9">
    <location>
        <begin position="2470"/>
        <end position="2616"/>
    </location>
</feature>
<dbReference type="InterPro" id="IPR005821">
    <property type="entry name" value="Ion_trans_dom"/>
</dbReference>
<comment type="subcellular location">
    <subcellularLocation>
        <location evidence="1">Membrane</location>
        <topology evidence="1">Multi-pass membrane protein</topology>
    </subcellularLocation>
</comment>
<evidence type="ECO:0000256" key="8">
    <source>
        <dbReference type="SAM" id="Phobius"/>
    </source>
</evidence>
<evidence type="ECO:0000313" key="10">
    <source>
        <dbReference type="EMBL" id="DAZ93616.1"/>
    </source>
</evidence>
<feature type="transmembrane region" description="Helical" evidence="8">
    <location>
        <begin position="1359"/>
        <end position="1379"/>
    </location>
</feature>